<keyword evidence="2 7" id="KW-0547">Nucleotide-binding</keyword>
<dbReference type="InterPro" id="IPR041095">
    <property type="entry name" value="EFG_II"/>
</dbReference>
<dbReference type="Pfam" id="PF14492">
    <property type="entry name" value="EFG_III"/>
    <property type="match status" value="1"/>
</dbReference>
<dbReference type="InterPro" id="IPR005517">
    <property type="entry name" value="Transl_elong_EFG/EF2_IV"/>
</dbReference>
<dbReference type="GO" id="GO:0003924">
    <property type="term" value="F:GTPase activity"/>
    <property type="evidence" value="ECO:0007669"/>
    <property type="project" value="InterPro"/>
</dbReference>
<dbReference type="FunFam" id="3.30.70.240:FF:000001">
    <property type="entry name" value="Elongation factor G"/>
    <property type="match status" value="1"/>
</dbReference>
<dbReference type="SUPFAM" id="SSF50447">
    <property type="entry name" value="Translation proteins"/>
    <property type="match status" value="1"/>
</dbReference>
<dbReference type="InterPro" id="IPR009022">
    <property type="entry name" value="EFG_III"/>
</dbReference>
<dbReference type="CDD" id="cd01886">
    <property type="entry name" value="EF-G"/>
    <property type="match status" value="1"/>
</dbReference>
<feature type="binding site" evidence="7">
    <location>
        <begin position="19"/>
        <end position="26"/>
    </location>
    <ligand>
        <name>GTP</name>
        <dbReference type="ChEBI" id="CHEBI:37565"/>
    </ligand>
</feature>
<dbReference type="GO" id="GO:0005737">
    <property type="term" value="C:cytoplasm"/>
    <property type="evidence" value="ECO:0007669"/>
    <property type="project" value="UniProtKB-SubCell"/>
</dbReference>
<evidence type="ECO:0000259" key="9">
    <source>
        <dbReference type="PROSITE" id="PS51722"/>
    </source>
</evidence>
<dbReference type="NCBIfam" id="TIGR00484">
    <property type="entry name" value="EF-G"/>
    <property type="match status" value="1"/>
</dbReference>
<evidence type="ECO:0000256" key="7">
    <source>
        <dbReference type="HAMAP-Rule" id="MF_00054"/>
    </source>
</evidence>
<dbReference type="Proteomes" id="UP000549066">
    <property type="component" value="Unassembled WGS sequence"/>
</dbReference>
<evidence type="ECO:0000256" key="8">
    <source>
        <dbReference type="NCBIfam" id="TIGR00484"/>
    </source>
</evidence>
<sequence length="704" mass="77711">MAQDVLTDLNKVRNIGIMAHIDAGKTTTTERILFYTGVNHKIGETHDGASTTDWMEQEKERGITITSAAVTCYWNKNQINIIDTPGHVDFTVEVERSLRVLDGAVAVFDGKEGVEPQSETVWRQADKYDVPRICFVNKMDKLGADFYFTVDTIISRLGAKPLVLQLPIGSESAFEGVVDLVEMRALTWRGDAKGDVKMGAEYAIEEIPADLVDKAAEYRTALLEVVAETDDALMEKYFGGEELTVAEIKAAIRKLTVNSEIYPVLCGSAFKNRGVQPMLDAVIDYLPSPLDVPAIEAHDARDEEKIVMRHADASEPFTALAFKVAVHPFFGRLTYVRVYSGRLDSGAQVVNSTKGKKERIGKIFQMHANKEIPIDSVTAGNIYAVIGLKDTTTGDTLCDPNNQVVLESMTFPEPVIEVAIEPKTKADQEKLGTAIQKLAEEDPTFRTEQNQETGQTVIKGMGELHLDILVDRMKREFNVEANVGKPQVAYRETIKRAVEKHDYTHKKQTGGSGQFAKIQFAIEPLEIEGDKIYEFENKVTGGRIPREYIPSIDAGFRDAMQYGILAGYPMVGVKASILDGAAHDVDSSEMAFKIAGSMGFKEAARKANPVLLEPLMSVEVRTPEEYMGDVIGDLNSRRGQIQSMEDAAGVKVVRAHVPLSEMFGYIGDLRSKTSGRAVYSMEFQSYAEVPKAVADEIVQKNKGE</sequence>
<dbReference type="GO" id="GO:0003746">
    <property type="term" value="F:translation elongation factor activity"/>
    <property type="evidence" value="ECO:0007669"/>
    <property type="project" value="UniProtKB-UniRule"/>
</dbReference>
<name>A0A852WRU5_9MICO</name>
<feature type="domain" description="Tr-type G" evidence="9">
    <location>
        <begin position="10"/>
        <end position="290"/>
    </location>
</feature>
<dbReference type="InterPro" id="IPR009000">
    <property type="entry name" value="Transl_B-barrel_sf"/>
</dbReference>
<dbReference type="InterPro" id="IPR020568">
    <property type="entry name" value="Ribosomal_Su5_D2-typ_SF"/>
</dbReference>
<dbReference type="SUPFAM" id="SSF54980">
    <property type="entry name" value="EF-G C-terminal domain-like"/>
    <property type="match status" value="2"/>
</dbReference>
<dbReference type="SUPFAM" id="SSF54211">
    <property type="entry name" value="Ribosomal protein S5 domain 2-like"/>
    <property type="match status" value="1"/>
</dbReference>
<dbReference type="InterPro" id="IPR035647">
    <property type="entry name" value="EFG_III/V"/>
</dbReference>
<evidence type="ECO:0000256" key="1">
    <source>
        <dbReference type="ARBA" id="ARBA00005870"/>
    </source>
</evidence>
<dbReference type="SUPFAM" id="SSF52540">
    <property type="entry name" value="P-loop containing nucleoside triphosphate hydrolases"/>
    <property type="match status" value="1"/>
</dbReference>
<dbReference type="InterPro" id="IPR004161">
    <property type="entry name" value="EFTu-like_2"/>
</dbReference>
<dbReference type="GO" id="GO:0032790">
    <property type="term" value="P:ribosome disassembly"/>
    <property type="evidence" value="ECO:0007669"/>
    <property type="project" value="TreeGrafter"/>
</dbReference>
<dbReference type="Gene3D" id="3.40.50.300">
    <property type="entry name" value="P-loop containing nucleotide triphosphate hydrolases"/>
    <property type="match status" value="1"/>
</dbReference>
<keyword evidence="3 7" id="KW-0251">Elongation factor</keyword>
<keyword evidence="7" id="KW-0963">Cytoplasm</keyword>
<proteinExistence type="inferred from homology"/>
<dbReference type="NCBIfam" id="NF009381">
    <property type="entry name" value="PRK12740.1-5"/>
    <property type="match status" value="1"/>
</dbReference>
<dbReference type="PANTHER" id="PTHR43261">
    <property type="entry name" value="TRANSLATION ELONGATION FACTOR G-RELATED"/>
    <property type="match status" value="1"/>
</dbReference>
<dbReference type="EMBL" id="JACCFI010000001">
    <property type="protein sequence ID" value="NYG20942.1"/>
    <property type="molecule type" value="Genomic_DNA"/>
</dbReference>
<evidence type="ECO:0000256" key="5">
    <source>
        <dbReference type="ARBA" id="ARBA00023134"/>
    </source>
</evidence>
<protein>
    <recommendedName>
        <fullName evidence="7 8">Elongation factor G</fullName>
        <shortName evidence="7">EF-G</shortName>
    </recommendedName>
</protein>
<evidence type="ECO:0000256" key="2">
    <source>
        <dbReference type="ARBA" id="ARBA00022741"/>
    </source>
</evidence>
<dbReference type="NCBIfam" id="TIGR00231">
    <property type="entry name" value="small_GTP"/>
    <property type="match status" value="1"/>
</dbReference>
<dbReference type="PROSITE" id="PS51722">
    <property type="entry name" value="G_TR_2"/>
    <property type="match status" value="1"/>
</dbReference>
<dbReference type="PROSITE" id="PS00301">
    <property type="entry name" value="G_TR_1"/>
    <property type="match status" value="1"/>
</dbReference>
<dbReference type="Gene3D" id="2.40.30.10">
    <property type="entry name" value="Translation factors"/>
    <property type="match status" value="1"/>
</dbReference>
<dbReference type="CDD" id="cd04088">
    <property type="entry name" value="EFG_mtEFG_II"/>
    <property type="match status" value="1"/>
</dbReference>
<dbReference type="Pfam" id="PF00009">
    <property type="entry name" value="GTP_EFTU"/>
    <property type="match status" value="1"/>
</dbReference>
<comment type="subcellular location">
    <subcellularLocation>
        <location evidence="7">Cytoplasm</location>
    </subcellularLocation>
</comment>
<dbReference type="Gene3D" id="3.30.70.870">
    <property type="entry name" value="Elongation Factor G (Translational Gtpase), domain 3"/>
    <property type="match status" value="1"/>
</dbReference>
<dbReference type="SMART" id="SM00838">
    <property type="entry name" value="EFG_C"/>
    <property type="match status" value="1"/>
</dbReference>
<dbReference type="InterPro" id="IPR047872">
    <property type="entry name" value="EFG_IV"/>
</dbReference>
<comment type="similarity">
    <text evidence="1 7">Belongs to the TRAFAC class translation factor GTPase superfamily. Classic translation factor GTPase family. EF-G/EF-2 subfamily.</text>
</comment>
<evidence type="ECO:0000313" key="11">
    <source>
        <dbReference type="Proteomes" id="UP000549066"/>
    </source>
</evidence>
<dbReference type="GO" id="GO:0005525">
    <property type="term" value="F:GTP binding"/>
    <property type="evidence" value="ECO:0007669"/>
    <property type="project" value="UniProtKB-UniRule"/>
</dbReference>
<dbReference type="FunFam" id="2.40.30.10:FF:000006">
    <property type="entry name" value="Elongation factor G"/>
    <property type="match status" value="1"/>
</dbReference>
<reference evidence="10 11" key="1">
    <citation type="submission" date="2020-07" db="EMBL/GenBank/DDBJ databases">
        <title>Sequencing the genomes of 1000 actinobacteria strains.</title>
        <authorList>
            <person name="Klenk H.-P."/>
        </authorList>
    </citation>
    <scope>NUCLEOTIDE SEQUENCE [LARGE SCALE GENOMIC DNA]</scope>
    <source>
        <strain evidence="10 11">DSM 8598</strain>
    </source>
</reference>
<comment type="caution">
    <text evidence="10">The sequence shown here is derived from an EMBL/GenBank/DDBJ whole genome shotgun (WGS) entry which is preliminary data.</text>
</comment>
<dbReference type="FunFam" id="3.30.70.870:FF:000001">
    <property type="entry name" value="Elongation factor G"/>
    <property type="match status" value="1"/>
</dbReference>
<dbReference type="FunFam" id="3.40.50.300:FF:000029">
    <property type="entry name" value="Elongation factor G"/>
    <property type="match status" value="1"/>
</dbReference>
<dbReference type="InterPro" id="IPR000795">
    <property type="entry name" value="T_Tr_GTP-bd_dom"/>
</dbReference>
<dbReference type="PRINTS" id="PR00315">
    <property type="entry name" value="ELONGATNFCT"/>
</dbReference>
<feature type="binding site" evidence="7">
    <location>
        <begin position="137"/>
        <end position="140"/>
    </location>
    <ligand>
        <name>GTP</name>
        <dbReference type="ChEBI" id="CHEBI:37565"/>
    </ligand>
</feature>
<feature type="binding site" evidence="7">
    <location>
        <begin position="83"/>
        <end position="87"/>
    </location>
    <ligand>
        <name>GTP</name>
        <dbReference type="ChEBI" id="CHEBI:37565"/>
    </ligand>
</feature>
<dbReference type="Pfam" id="PF03144">
    <property type="entry name" value="GTP_EFTU_D2"/>
    <property type="match status" value="1"/>
</dbReference>
<dbReference type="InterPro" id="IPR004540">
    <property type="entry name" value="Transl_elong_EFG/EF2"/>
</dbReference>
<organism evidence="10 11">
    <name type="scientific">Agromyces hippuratus</name>
    <dbReference type="NCBI Taxonomy" id="286438"/>
    <lineage>
        <taxon>Bacteria</taxon>
        <taxon>Bacillati</taxon>
        <taxon>Actinomycetota</taxon>
        <taxon>Actinomycetes</taxon>
        <taxon>Micrococcales</taxon>
        <taxon>Microbacteriaceae</taxon>
        <taxon>Agromyces</taxon>
    </lineage>
</organism>
<dbReference type="InterPro" id="IPR014721">
    <property type="entry name" value="Ribsml_uS5_D2-typ_fold_subgr"/>
</dbReference>
<dbReference type="CDD" id="cd03713">
    <property type="entry name" value="EFG_mtEFG_C"/>
    <property type="match status" value="1"/>
</dbReference>
<dbReference type="HAMAP" id="MF_00054_B">
    <property type="entry name" value="EF_G_EF_2_B"/>
    <property type="match status" value="1"/>
</dbReference>
<dbReference type="Pfam" id="PF03764">
    <property type="entry name" value="EFG_IV"/>
    <property type="match status" value="1"/>
</dbReference>
<evidence type="ECO:0000256" key="4">
    <source>
        <dbReference type="ARBA" id="ARBA00022917"/>
    </source>
</evidence>
<dbReference type="Pfam" id="PF00679">
    <property type="entry name" value="EFG_C"/>
    <property type="match status" value="1"/>
</dbReference>
<dbReference type="InterPro" id="IPR027417">
    <property type="entry name" value="P-loop_NTPase"/>
</dbReference>
<dbReference type="InterPro" id="IPR031157">
    <property type="entry name" value="G_TR_CS"/>
</dbReference>
<dbReference type="FunFam" id="3.30.230.10:FF:000003">
    <property type="entry name" value="Elongation factor G"/>
    <property type="match status" value="1"/>
</dbReference>
<dbReference type="Gene3D" id="3.30.230.10">
    <property type="match status" value="1"/>
</dbReference>
<dbReference type="AlphaFoldDB" id="A0A852WRU5"/>
<comment type="function">
    <text evidence="6 7">Catalyzes the GTP-dependent ribosomal translocation step during translation elongation. During this step, the ribosome changes from the pre-translocational (PRE) to the post-translocational (POST) state as the newly formed A-site-bound peptidyl-tRNA and P-site-bound deacylated tRNA move to the P and E sites, respectively. Catalyzes the coordinated movement of the two tRNA molecules, the mRNA and conformational changes in the ribosome.</text>
</comment>
<evidence type="ECO:0000256" key="6">
    <source>
        <dbReference type="ARBA" id="ARBA00024731"/>
    </source>
</evidence>
<dbReference type="InterPro" id="IPR035649">
    <property type="entry name" value="EFG_V"/>
</dbReference>
<keyword evidence="4 7" id="KW-0648">Protein biosynthesis</keyword>
<dbReference type="PANTHER" id="PTHR43261:SF1">
    <property type="entry name" value="RIBOSOME-RELEASING FACTOR 2, MITOCHONDRIAL"/>
    <property type="match status" value="1"/>
</dbReference>
<evidence type="ECO:0000313" key="10">
    <source>
        <dbReference type="EMBL" id="NYG20942.1"/>
    </source>
</evidence>
<dbReference type="InterPro" id="IPR005225">
    <property type="entry name" value="Small_GTP-bd"/>
</dbReference>
<dbReference type="CDD" id="cd01434">
    <property type="entry name" value="EFG_mtEFG1_IV"/>
    <property type="match status" value="1"/>
</dbReference>
<dbReference type="CDD" id="cd16262">
    <property type="entry name" value="EFG_III"/>
    <property type="match status" value="1"/>
</dbReference>
<keyword evidence="11" id="KW-1185">Reference proteome</keyword>
<dbReference type="Gene3D" id="3.30.70.240">
    <property type="match status" value="1"/>
</dbReference>
<evidence type="ECO:0000256" key="3">
    <source>
        <dbReference type="ARBA" id="ARBA00022768"/>
    </source>
</evidence>
<dbReference type="RefSeq" id="WP_179550971.1">
    <property type="nucleotide sequence ID" value="NZ_JACCFI010000001.1"/>
</dbReference>
<accession>A0A852WRU5</accession>
<dbReference type="SMART" id="SM00889">
    <property type="entry name" value="EFG_IV"/>
    <property type="match status" value="1"/>
</dbReference>
<gene>
    <name evidence="7" type="primary">fusA</name>
    <name evidence="10" type="ORF">BJY17_001689</name>
</gene>
<keyword evidence="5 7" id="KW-0342">GTP-binding</keyword>
<dbReference type="InterPro" id="IPR000640">
    <property type="entry name" value="EFG_V-like"/>
</dbReference>